<dbReference type="GO" id="GO:0000175">
    <property type="term" value="F:3'-5'-RNA exonuclease activity"/>
    <property type="evidence" value="ECO:0007669"/>
    <property type="project" value="TreeGrafter"/>
</dbReference>
<evidence type="ECO:0000313" key="3">
    <source>
        <dbReference type="EMBL" id="KAJ8355817.1"/>
    </source>
</evidence>
<dbReference type="AlphaFoldDB" id="A0A9Q1FCS5"/>
<proteinExistence type="predicted"/>
<protein>
    <recommendedName>
        <fullName evidence="2">Endonuclease/exonuclease/phosphatase domain-containing protein</fullName>
    </recommendedName>
</protein>
<comment type="caution">
    <text evidence="3">The sequence shown here is derived from an EMBL/GenBank/DDBJ whole genome shotgun (WGS) entry which is preliminary data.</text>
</comment>
<sequence length="532" mass="60286">MYRHPNSNYECPPYTPQRPMFTRHLNVVGSSWSPTAQAPLGWWRSPYLFNPSWWTGQPPWPQQTHHSQNFLFNARNPGAQGFGTWQQANPGFFFAGYQRALHLSQALMDDAKKEPPHKRRRSSDEESQNSPSRLPAHKVQGRGSPNRIRNGPSPEKIQTGLPKTGQPAEIKRQWEDFSDLYKHRSKSCDGQPDRPFDFSVMSYNILSQQLLQDNAYLYKHCHSSILDWNHRFPSILKELAHHNADILCLQEVQEDHYQKQLKPSLESLGYQCEYKRRTGWKSDGCAVSFKRDRFSLVSQHPVEYFRRGVPTLDRDNVGLVLLLQPAGPPPESGGVVCVANTHLLYNPRRGDVKLAQLAVLLAEITPRVPPAGGRRLSRRPLRGLQLCALVPPLQLHQGRPAGVRGHPHREGVRSGGQSQRPACPPRANLAPERGRQSAMPVREPARARFSGCWRGPLSHREGKRRGSRCSIKQVSFTSGFQSYDACFWRLPGDTGIPIGGMGWIFLQCPEVSSQTQILEGCCVFWFLMCSCI</sequence>
<dbReference type="PANTHER" id="PTHR12121">
    <property type="entry name" value="CARBON CATABOLITE REPRESSOR PROTEIN 4"/>
    <property type="match status" value="1"/>
</dbReference>
<dbReference type="PANTHER" id="PTHR12121:SF27">
    <property type="entry name" value="PROTEIN ANGEL HOMOLOG 2"/>
    <property type="match status" value="1"/>
</dbReference>
<dbReference type="Proteomes" id="UP001152622">
    <property type="component" value="Chromosome 6"/>
</dbReference>
<dbReference type="GO" id="GO:0003730">
    <property type="term" value="F:mRNA 3'-UTR binding"/>
    <property type="evidence" value="ECO:0007669"/>
    <property type="project" value="TreeGrafter"/>
</dbReference>
<reference evidence="3" key="1">
    <citation type="journal article" date="2023" name="Science">
        <title>Genome structures resolve the early diversification of teleost fishes.</title>
        <authorList>
            <person name="Parey E."/>
            <person name="Louis A."/>
            <person name="Montfort J."/>
            <person name="Bouchez O."/>
            <person name="Roques C."/>
            <person name="Iampietro C."/>
            <person name="Lluch J."/>
            <person name="Castinel A."/>
            <person name="Donnadieu C."/>
            <person name="Desvignes T."/>
            <person name="Floi Bucao C."/>
            <person name="Jouanno E."/>
            <person name="Wen M."/>
            <person name="Mejri S."/>
            <person name="Dirks R."/>
            <person name="Jansen H."/>
            <person name="Henkel C."/>
            <person name="Chen W.J."/>
            <person name="Zahm M."/>
            <person name="Cabau C."/>
            <person name="Klopp C."/>
            <person name="Thompson A.W."/>
            <person name="Robinson-Rechavi M."/>
            <person name="Braasch I."/>
            <person name="Lecointre G."/>
            <person name="Bobe J."/>
            <person name="Postlethwait J.H."/>
            <person name="Berthelot C."/>
            <person name="Roest Crollius H."/>
            <person name="Guiguen Y."/>
        </authorList>
    </citation>
    <scope>NUCLEOTIDE SEQUENCE</scope>
    <source>
        <strain evidence="3">WJC10195</strain>
    </source>
</reference>
<gene>
    <name evidence="3" type="ORF">SKAU_G00186110</name>
</gene>
<dbReference type="InterPro" id="IPR050410">
    <property type="entry name" value="CCR4/nocturin_mRNA_transcr"/>
</dbReference>
<feature type="domain" description="Endonuclease/exonuclease/phosphatase" evidence="2">
    <location>
        <begin position="201"/>
        <end position="359"/>
    </location>
</feature>
<feature type="region of interest" description="Disordered" evidence="1">
    <location>
        <begin position="111"/>
        <end position="169"/>
    </location>
</feature>
<evidence type="ECO:0000256" key="1">
    <source>
        <dbReference type="SAM" id="MobiDB-lite"/>
    </source>
</evidence>
<accession>A0A9Q1FCS5</accession>
<evidence type="ECO:0000259" key="2">
    <source>
        <dbReference type="Pfam" id="PF03372"/>
    </source>
</evidence>
<dbReference type="SUPFAM" id="SSF56219">
    <property type="entry name" value="DNase I-like"/>
    <property type="match status" value="1"/>
</dbReference>
<dbReference type="OrthoDB" id="10253982at2759"/>
<evidence type="ECO:0000313" key="4">
    <source>
        <dbReference type="Proteomes" id="UP001152622"/>
    </source>
</evidence>
<dbReference type="Gene3D" id="3.60.10.10">
    <property type="entry name" value="Endonuclease/exonuclease/phosphatase"/>
    <property type="match status" value="1"/>
</dbReference>
<keyword evidence="4" id="KW-1185">Reference proteome</keyword>
<feature type="region of interest" description="Disordered" evidence="1">
    <location>
        <begin position="397"/>
        <end position="441"/>
    </location>
</feature>
<dbReference type="Pfam" id="PF03372">
    <property type="entry name" value="Exo_endo_phos"/>
    <property type="match status" value="1"/>
</dbReference>
<dbReference type="InterPro" id="IPR005135">
    <property type="entry name" value="Endo/exonuclease/phosphatase"/>
</dbReference>
<dbReference type="InterPro" id="IPR036691">
    <property type="entry name" value="Endo/exonu/phosph_ase_sf"/>
</dbReference>
<organism evidence="3 4">
    <name type="scientific">Synaphobranchus kaupii</name>
    <name type="common">Kaup's arrowtooth eel</name>
    <dbReference type="NCBI Taxonomy" id="118154"/>
    <lineage>
        <taxon>Eukaryota</taxon>
        <taxon>Metazoa</taxon>
        <taxon>Chordata</taxon>
        <taxon>Craniata</taxon>
        <taxon>Vertebrata</taxon>
        <taxon>Euteleostomi</taxon>
        <taxon>Actinopterygii</taxon>
        <taxon>Neopterygii</taxon>
        <taxon>Teleostei</taxon>
        <taxon>Anguilliformes</taxon>
        <taxon>Synaphobranchidae</taxon>
        <taxon>Synaphobranchus</taxon>
    </lineage>
</organism>
<dbReference type="GO" id="GO:0070935">
    <property type="term" value="P:3'-UTR-mediated mRNA stabilization"/>
    <property type="evidence" value="ECO:0007669"/>
    <property type="project" value="TreeGrafter"/>
</dbReference>
<dbReference type="EMBL" id="JAINUF010000006">
    <property type="protein sequence ID" value="KAJ8355817.1"/>
    <property type="molecule type" value="Genomic_DNA"/>
</dbReference>
<name>A0A9Q1FCS5_SYNKA</name>